<name>A0AAD7YS06_MYTSE</name>
<accession>A0AAD7YS06</accession>
<dbReference type="PROSITE" id="PS51450">
    <property type="entry name" value="LRR"/>
    <property type="match status" value="1"/>
</dbReference>
<evidence type="ECO:0000256" key="2">
    <source>
        <dbReference type="ARBA" id="ARBA00022737"/>
    </source>
</evidence>
<comment type="caution">
    <text evidence="3">The sequence shown here is derived from an EMBL/GenBank/DDBJ whole genome shotgun (WGS) entry which is preliminary data.</text>
</comment>
<evidence type="ECO:0000313" key="4">
    <source>
        <dbReference type="Proteomes" id="UP001231518"/>
    </source>
</evidence>
<proteinExistence type="predicted"/>
<dbReference type="PANTHER" id="PTHR15454">
    <property type="entry name" value="NISCHARIN RELATED"/>
    <property type="match status" value="1"/>
</dbReference>
<dbReference type="InterPro" id="IPR001611">
    <property type="entry name" value="Leu-rich_rpt"/>
</dbReference>
<dbReference type="EMBL" id="JARGEI010000009">
    <property type="protein sequence ID" value="KAJ8726187.1"/>
    <property type="molecule type" value="Genomic_DNA"/>
</dbReference>
<dbReference type="Proteomes" id="UP001231518">
    <property type="component" value="Chromosome 10"/>
</dbReference>
<dbReference type="PANTHER" id="PTHR15454:SF19">
    <property type="entry name" value="LEUCINE-RICH REPEAT-CONTAINING PROTEIN 51"/>
    <property type="match status" value="1"/>
</dbReference>
<evidence type="ECO:0000256" key="1">
    <source>
        <dbReference type="ARBA" id="ARBA00022614"/>
    </source>
</evidence>
<gene>
    <name evidence="3" type="ORF">PYW07_000885</name>
</gene>
<dbReference type="SUPFAM" id="SSF52075">
    <property type="entry name" value="Outer arm dynein light chain 1"/>
    <property type="match status" value="1"/>
</dbReference>
<dbReference type="Gene3D" id="3.80.10.10">
    <property type="entry name" value="Ribonuclease Inhibitor"/>
    <property type="match status" value="1"/>
</dbReference>
<dbReference type="InterPro" id="IPR032675">
    <property type="entry name" value="LRR_dom_sf"/>
</dbReference>
<dbReference type="GO" id="GO:0005737">
    <property type="term" value="C:cytoplasm"/>
    <property type="evidence" value="ECO:0007669"/>
    <property type="project" value="TreeGrafter"/>
</dbReference>
<protein>
    <submittedName>
        <fullName evidence="3">Uncharacterized protein</fullName>
    </submittedName>
</protein>
<keyword evidence="4" id="KW-1185">Reference proteome</keyword>
<reference evidence="3" key="1">
    <citation type="submission" date="2023-03" db="EMBL/GenBank/DDBJ databases">
        <title>Chromosome-level genomes of two armyworms, Mythimna separata and Mythimna loreyi, provide insights into the biosynthesis and reception of sex pheromones.</title>
        <authorList>
            <person name="Zhao H."/>
        </authorList>
    </citation>
    <scope>NUCLEOTIDE SEQUENCE</scope>
    <source>
        <strain evidence="3">BeijingLab</strain>
        <tissue evidence="3">Pupa</tissue>
    </source>
</reference>
<keyword evidence="1" id="KW-0433">Leucine-rich repeat</keyword>
<dbReference type="AlphaFoldDB" id="A0AAD7YS06"/>
<evidence type="ECO:0000313" key="3">
    <source>
        <dbReference type="EMBL" id="KAJ8726187.1"/>
    </source>
</evidence>
<keyword evidence="2" id="KW-0677">Repeat</keyword>
<organism evidence="3 4">
    <name type="scientific">Mythimna separata</name>
    <name type="common">Oriental armyworm</name>
    <name type="synonym">Pseudaletia separata</name>
    <dbReference type="NCBI Taxonomy" id="271217"/>
    <lineage>
        <taxon>Eukaryota</taxon>
        <taxon>Metazoa</taxon>
        <taxon>Ecdysozoa</taxon>
        <taxon>Arthropoda</taxon>
        <taxon>Hexapoda</taxon>
        <taxon>Insecta</taxon>
        <taxon>Pterygota</taxon>
        <taxon>Neoptera</taxon>
        <taxon>Endopterygota</taxon>
        <taxon>Lepidoptera</taxon>
        <taxon>Glossata</taxon>
        <taxon>Ditrysia</taxon>
        <taxon>Noctuoidea</taxon>
        <taxon>Noctuidae</taxon>
        <taxon>Noctuinae</taxon>
        <taxon>Hadenini</taxon>
        <taxon>Mythimna</taxon>
    </lineage>
</organism>
<sequence length="528" mass="59671">MPPKEPAPKKAAPVVARQAISTSSLVYVPEDIVEGFEQRIETGIDWTLIARALRGHKALCKRDTIRKVTFSEALENKINRSIINGFLDKESGLTLDQHWEFLLPAILWDNEKFANEEEKICFRNDNCITDDLVPMIKKTVKSGHRNTLKEDMKMVCVLRVNDSEMSELDESLAEYKKLVTLNLCGNFLSELMPDIIPPSVKNLELQTNFFSDLSTFAEALPTDLLYLGLAKNFLTSDNVDGIGLLPFNLTVLDLSDNDIYHLDTVLEAVARLPNLSGLQLSGNPCSGVFGNFHVELEIPLLDAARRRFLMFRNHESLIEMLPPDEEDAWHTMPSVPVMSKLHPSVEEEASSHSSDIYTKLEVINPREIRNFTTFETNKVQWNKVMNFQEPVLKIFCPDLTTLRDTFRTIITIRLVYTVTHTAQKASKKSHTALHTPLDMRVILATIKCTLNSPDWSQHGQHFHWDDSLGTQDAIHWGDGDLSVLQYSNVEKTPKTPKGKSDDVGTSSRQVIPDNLTCHFGFGIDTLKL</sequence>